<keyword evidence="2" id="KW-0560">Oxidoreductase</keyword>
<keyword evidence="6" id="KW-0223">Dioxygenase</keyword>
<comment type="cofactor">
    <cofactor evidence="1">
        <name>Fe(2+)</name>
        <dbReference type="ChEBI" id="CHEBI:29033"/>
    </cofactor>
</comment>
<keyword evidence="7" id="KW-1185">Reference proteome</keyword>
<keyword evidence="4" id="KW-0045">Antibiotic biosynthesis</keyword>
<accession>A0ABP6FLD4</accession>
<protein>
    <submittedName>
        <fullName evidence="6">TauD/TfdA family dioxygenase</fullName>
    </submittedName>
</protein>
<dbReference type="RefSeq" id="WP_346155347.1">
    <property type="nucleotide sequence ID" value="NZ_BAAATE010000041.1"/>
</dbReference>
<evidence type="ECO:0000256" key="3">
    <source>
        <dbReference type="ARBA" id="ARBA00023004"/>
    </source>
</evidence>
<evidence type="ECO:0000313" key="6">
    <source>
        <dbReference type="EMBL" id="GAA2695408.1"/>
    </source>
</evidence>
<dbReference type="Pfam" id="PF02668">
    <property type="entry name" value="TauD"/>
    <property type="match status" value="1"/>
</dbReference>
<reference evidence="7" key="1">
    <citation type="journal article" date="2019" name="Int. J. Syst. Evol. Microbiol.">
        <title>The Global Catalogue of Microorganisms (GCM) 10K type strain sequencing project: providing services to taxonomists for standard genome sequencing and annotation.</title>
        <authorList>
            <consortium name="The Broad Institute Genomics Platform"/>
            <consortium name="The Broad Institute Genome Sequencing Center for Infectious Disease"/>
            <person name="Wu L."/>
            <person name="Ma J."/>
        </authorList>
    </citation>
    <scope>NUCLEOTIDE SEQUENCE [LARGE SCALE GENOMIC DNA]</scope>
    <source>
        <strain evidence="7">JCM 6835</strain>
    </source>
</reference>
<evidence type="ECO:0000313" key="7">
    <source>
        <dbReference type="Proteomes" id="UP001501666"/>
    </source>
</evidence>
<dbReference type="Proteomes" id="UP001501666">
    <property type="component" value="Unassembled WGS sequence"/>
</dbReference>
<gene>
    <name evidence="6" type="ORF">GCM10010412_088200</name>
</gene>
<evidence type="ECO:0000259" key="5">
    <source>
        <dbReference type="Pfam" id="PF02668"/>
    </source>
</evidence>
<dbReference type="PANTHER" id="PTHR10696:SF56">
    <property type="entry name" value="TAUD_TFDA-LIKE DOMAIN-CONTAINING PROTEIN"/>
    <property type="match status" value="1"/>
</dbReference>
<dbReference type="InterPro" id="IPR042098">
    <property type="entry name" value="TauD-like_sf"/>
</dbReference>
<dbReference type="PANTHER" id="PTHR10696">
    <property type="entry name" value="GAMMA-BUTYROBETAINE HYDROXYLASE-RELATED"/>
    <property type="match status" value="1"/>
</dbReference>
<name>A0ABP6FLD4_9ACTN</name>
<dbReference type="SUPFAM" id="SSF51197">
    <property type="entry name" value="Clavaminate synthase-like"/>
    <property type="match status" value="1"/>
</dbReference>
<keyword evidence="3" id="KW-0408">Iron</keyword>
<evidence type="ECO:0000256" key="4">
    <source>
        <dbReference type="ARBA" id="ARBA00023194"/>
    </source>
</evidence>
<dbReference type="InterPro" id="IPR003819">
    <property type="entry name" value="TauD/TfdA-like"/>
</dbReference>
<evidence type="ECO:0000256" key="2">
    <source>
        <dbReference type="ARBA" id="ARBA00023002"/>
    </source>
</evidence>
<comment type="caution">
    <text evidence="6">The sequence shown here is derived from an EMBL/GenBank/DDBJ whole genome shotgun (WGS) entry which is preliminary data.</text>
</comment>
<dbReference type="GO" id="GO:0051213">
    <property type="term" value="F:dioxygenase activity"/>
    <property type="evidence" value="ECO:0007669"/>
    <property type="project" value="UniProtKB-KW"/>
</dbReference>
<sequence>MTSTVQDVRREQGTPPLVHVPRLEGVDDAAAWLAGARAFVREEVRRSGCLMLRGLPMVAPGDFALLRDEVMGEKAAYKEKATPRSAYGDDVYSSTDLPPAQAIRLHNENSYTLDFPGLLLFCCLTAPEQGGVTTVGDMRAMYASVPRELRDRFEAQGWILTRNYSDFVGMPWRKAFSTDDRSEVERYCEQNLIGFEWLDGDGLRTWQRRPAVIRHPATGEKVWFNHVAFWSRWSLDEDVREVLIDSYGEDGLPFDTSFGDGTPLSAGEAAALNEAYEAVTLRRTWEPGDLLLVDNIMCAHGRDAFQGERKILVAMGEPVALADCAPSVQPAAPAIGA</sequence>
<dbReference type="Gene3D" id="3.60.130.10">
    <property type="entry name" value="Clavaminate synthase-like"/>
    <property type="match status" value="1"/>
</dbReference>
<proteinExistence type="predicted"/>
<organism evidence="6 7">
    <name type="scientific">Nonomuraea recticatena</name>
    <dbReference type="NCBI Taxonomy" id="46178"/>
    <lineage>
        <taxon>Bacteria</taxon>
        <taxon>Bacillati</taxon>
        <taxon>Actinomycetota</taxon>
        <taxon>Actinomycetes</taxon>
        <taxon>Streptosporangiales</taxon>
        <taxon>Streptosporangiaceae</taxon>
        <taxon>Nonomuraea</taxon>
    </lineage>
</organism>
<dbReference type="EMBL" id="BAAATE010000041">
    <property type="protein sequence ID" value="GAA2695408.1"/>
    <property type="molecule type" value="Genomic_DNA"/>
</dbReference>
<evidence type="ECO:0000256" key="1">
    <source>
        <dbReference type="ARBA" id="ARBA00001954"/>
    </source>
</evidence>
<feature type="domain" description="TauD/TfdA-like" evidence="5">
    <location>
        <begin position="31"/>
        <end position="314"/>
    </location>
</feature>
<dbReference type="InterPro" id="IPR050411">
    <property type="entry name" value="AlphaKG_dependent_hydroxylases"/>
</dbReference>